<evidence type="ECO:0000313" key="3">
    <source>
        <dbReference type="Proteomes" id="UP000542776"/>
    </source>
</evidence>
<dbReference type="Proteomes" id="UP000542776">
    <property type="component" value="Unassembled WGS sequence"/>
</dbReference>
<sequence>MNDAAPRIFRSLERSSGQQEFDLVVTAAVAAYSSLRHPNPSQAEDLGRLVQPLWPRVAAETRRNAAAALSHTPRLPRVLVEALLAEPLEVAAPFLVSSPTLTGADIAGLAASPDERIVRLVRNRTNRPEAPAPRAALQIEAPLPAASLPALDDADVASPSLSADFLAITPLRGDEPSAPPLRTAETVRETLKRLAGAGRGRPTVAPASPEAAPTFTALLHHAMMRDEIAFYRTLRGIFGMPEATLRAIEADEEGERLAVSLKALKASSADAMSILMMMKPRIGLDVAAFDAMARFYKALRAEDCRAAIGAARAGALPEHRPLTSPERFDAAPQPRLEFGRRGARPAGREAKG</sequence>
<feature type="compositionally biased region" description="Basic and acidic residues" evidence="1">
    <location>
        <begin position="317"/>
        <end position="329"/>
    </location>
</feature>
<dbReference type="AlphaFoldDB" id="A0A7W6H228"/>
<feature type="region of interest" description="Disordered" evidence="1">
    <location>
        <begin position="315"/>
        <end position="352"/>
    </location>
</feature>
<keyword evidence="3" id="KW-1185">Reference proteome</keyword>
<comment type="caution">
    <text evidence="2">The sequence shown here is derived from an EMBL/GenBank/DDBJ whole genome shotgun (WGS) entry which is preliminary data.</text>
</comment>
<protein>
    <recommendedName>
        <fullName evidence="4">DUF2336 domain-containing protein</fullName>
    </recommendedName>
</protein>
<proteinExistence type="predicted"/>
<dbReference type="EMBL" id="JACIEK010000001">
    <property type="protein sequence ID" value="MBB3996586.1"/>
    <property type="molecule type" value="Genomic_DNA"/>
</dbReference>
<evidence type="ECO:0000256" key="1">
    <source>
        <dbReference type="SAM" id="MobiDB-lite"/>
    </source>
</evidence>
<evidence type="ECO:0008006" key="4">
    <source>
        <dbReference type="Google" id="ProtNLM"/>
    </source>
</evidence>
<organism evidence="2 3">
    <name type="scientific">Aureimonas pseudogalii</name>
    <dbReference type="NCBI Taxonomy" id="1744844"/>
    <lineage>
        <taxon>Bacteria</taxon>
        <taxon>Pseudomonadati</taxon>
        <taxon>Pseudomonadota</taxon>
        <taxon>Alphaproteobacteria</taxon>
        <taxon>Hyphomicrobiales</taxon>
        <taxon>Aurantimonadaceae</taxon>
        <taxon>Aureimonas</taxon>
    </lineage>
</organism>
<reference evidence="2 3" key="1">
    <citation type="submission" date="2020-08" db="EMBL/GenBank/DDBJ databases">
        <title>Genomic Encyclopedia of Type Strains, Phase IV (KMG-IV): sequencing the most valuable type-strain genomes for metagenomic binning, comparative biology and taxonomic classification.</title>
        <authorList>
            <person name="Goeker M."/>
        </authorList>
    </citation>
    <scope>NUCLEOTIDE SEQUENCE [LARGE SCALE GENOMIC DNA]</scope>
    <source>
        <strain evidence="2 3">DSM 102238</strain>
    </source>
</reference>
<dbReference type="RefSeq" id="WP_183197335.1">
    <property type="nucleotide sequence ID" value="NZ_JACIEK010000001.1"/>
</dbReference>
<evidence type="ECO:0000313" key="2">
    <source>
        <dbReference type="EMBL" id="MBB3996586.1"/>
    </source>
</evidence>
<name>A0A7W6H228_9HYPH</name>
<accession>A0A7W6H228</accession>
<gene>
    <name evidence="2" type="ORF">GGR04_000407</name>
</gene>